<feature type="compositionally biased region" description="Low complexity" evidence="1">
    <location>
        <begin position="7"/>
        <end position="20"/>
    </location>
</feature>
<proteinExistence type="predicted"/>
<dbReference type="EMBL" id="KB096324">
    <property type="protein sequence ID" value="ESO06196.1"/>
    <property type="molecule type" value="Genomic_DNA"/>
</dbReference>
<protein>
    <submittedName>
        <fullName evidence="2 3">Uncharacterized protein</fullName>
    </submittedName>
</protein>
<feature type="compositionally biased region" description="Low complexity" evidence="1">
    <location>
        <begin position="238"/>
        <end position="264"/>
    </location>
</feature>
<feature type="region of interest" description="Disordered" evidence="1">
    <location>
        <begin position="682"/>
        <end position="714"/>
    </location>
</feature>
<feature type="region of interest" description="Disordered" evidence="1">
    <location>
        <begin position="1"/>
        <end position="20"/>
    </location>
</feature>
<feature type="region of interest" description="Disordered" evidence="1">
    <location>
        <begin position="236"/>
        <end position="276"/>
    </location>
</feature>
<feature type="compositionally biased region" description="Low complexity" evidence="1">
    <location>
        <begin position="350"/>
        <end position="363"/>
    </location>
</feature>
<dbReference type="CTD" id="20198698"/>
<dbReference type="HOGENOM" id="CLU_296000_0_0_1"/>
<evidence type="ECO:0000256" key="1">
    <source>
        <dbReference type="SAM" id="MobiDB-lite"/>
    </source>
</evidence>
<reference evidence="2 4" key="2">
    <citation type="journal article" date="2013" name="Nature">
        <title>Insights into bilaterian evolution from three spiralian genomes.</title>
        <authorList>
            <person name="Simakov O."/>
            <person name="Marletaz F."/>
            <person name="Cho S.J."/>
            <person name="Edsinger-Gonzales E."/>
            <person name="Havlak P."/>
            <person name="Hellsten U."/>
            <person name="Kuo D.H."/>
            <person name="Larsson T."/>
            <person name="Lv J."/>
            <person name="Arendt D."/>
            <person name="Savage R."/>
            <person name="Osoegawa K."/>
            <person name="de Jong P."/>
            <person name="Grimwood J."/>
            <person name="Chapman J.A."/>
            <person name="Shapiro H."/>
            <person name="Aerts A."/>
            <person name="Otillar R.P."/>
            <person name="Terry A.Y."/>
            <person name="Boore J.L."/>
            <person name="Grigoriev I.V."/>
            <person name="Lindberg D.R."/>
            <person name="Seaver E.C."/>
            <person name="Weisblat D.A."/>
            <person name="Putnam N.H."/>
            <person name="Rokhsar D.S."/>
        </authorList>
    </citation>
    <scope>NUCLEOTIDE SEQUENCE</scope>
</reference>
<dbReference type="EMBL" id="AMQM01000580">
    <property type="status" value="NOT_ANNOTATED_CDS"/>
    <property type="molecule type" value="Genomic_DNA"/>
</dbReference>
<evidence type="ECO:0000313" key="2">
    <source>
        <dbReference type="EMBL" id="ESO06196.1"/>
    </source>
</evidence>
<dbReference type="InParanoid" id="T1EQ48"/>
<feature type="region of interest" description="Disordered" evidence="1">
    <location>
        <begin position="343"/>
        <end position="363"/>
    </location>
</feature>
<sequence>MCTASNPGHGHLPSHPSHSLVQSTVTFAGDHQRLKSLATESHIEEPLSAFSSRPSSPCGDPSTQHTPGSGSKEKQIISTSNFPIPAPPQIFNNNNNNNVNNIYQMPMTSTTQSNNDSSTTLSQQRTFLPGFTDYSRIPLSQRRVPPPKLSLTLDLSVTNPGTSTSIPTSKHKKVLIVGTSKDQQMTSTSNNAQHGIAASSGVIFSSQPPRLSPKEDPSKHHNISSLFRNQHNLVGSVTSAQSSTATSTTSTTSSQAAPSSTTTSLTRHHISGTIVSRARRPSSLQYCIKTGSSRANRSSLVSGISLSQSRRSSMPVEQMNHRLSISGMNSLLKRDADVVAPKATPEDSLIDSFSDSSSGSSSDMNLATIKNVSRFEFSGTSASKYLMDRDVKRERFLGTLAEVVESAYDSPQMLGDEIDDENDDKNAYDINKNLTPSMSRDSNLKITTENQHKKTFDYKPSSIMQFFKQNVELTRVEAEKLSNFAEIMQAKENLKFNTLDRLRLSNSNNDSHTNVNSTHLYTSSSPNLPTQRSTLNSAQMPTKFSEAYLSSLQQNVDESANEHFQNTQQPPILTLNALPINDDQAASKQLNDETLSEAESSDLTYNTPRKRTHLKLDLSSGSGLSPGSPSYDERHARFSHIGIHALDVFFSPEDDDASPSNFRKGNQSKVLLWRPLATSSKNVRTPSFRSDDEVSLPSSRKNFKRHNYTTPPYIDAKTPTLVEQVSTASPLRPSSLLPLQSFHHPRPQQLDLPQSRAPIVTSLDIFCDGSTDDDEDDELEFEEELPNYCKDANGNYQKHCSDADNYPAVQNLAVLPEFDNNNNNSKNSVNYNNHNFHSNNLVTTSLINNQLLDSTHLNSSTTIHRMCNSEVIGEDKLKCLQHLQTEINNNYYDSNNNNNINSANNDNDISTEDNSNIIIPSPPNILQHPVTCSSLTTGQPYNKFDQIETQRQQPYCKEKISNVTSWLKLPHTQHKDGHSPSCGTVWPADLSICSRNLDLMQSVTLNLVTFLKTYHFYSTLL</sequence>
<dbReference type="EnsemblMetazoa" id="HelroT160353">
    <property type="protein sequence ID" value="HelroP160353"/>
    <property type="gene ID" value="HelroG160353"/>
</dbReference>
<dbReference type="KEGG" id="hro:HELRODRAFT_160353"/>
<gene>
    <name evidence="3" type="primary">20198698</name>
    <name evidence="2" type="ORF">HELRODRAFT_160353</name>
</gene>
<dbReference type="GeneID" id="20198698"/>
<evidence type="ECO:0000313" key="4">
    <source>
        <dbReference type="Proteomes" id="UP000015101"/>
    </source>
</evidence>
<feature type="region of interest" description="Disordered" evidence="1">
    <location>
        <begin position="203"/>
        <end position="222"/>
    </location>
</feature>
<dbReference type="Proteomes" id="UP000015101">
    <property type="component" value="Unassembled WGS sequence"/>
</dbReference>
<reference evidence="4" key="1">
    <citation type="submission" date="2012-12" db="EMBL/GenBank/DDBJ databases">
        <authorList>
            <person name="Hellsten U."/>
            <person name="Grimwood J."/>
            <person name="Chapman J.A."/>
            <person name="Shapiro H."/>
            <person name="Aerts A."/>
            <person name="Otillar R.P."/>
            <person name="Terry A.Y."/>
            <person name="Boore J.L."/>
            <person name="Simakov O."/>
            <person name="Marletaz F."/>
            <person name="Cho S.-J."/>
            <person name="Edsinger-Gonzales E."/>
            <person name="Havlak P."/>
            <person name="Kuo D.-H."/>
            <person name="Larsson T."/>
            <person name="Lv J."/>
            <person name="Arendt D."/>
            <person name="Savage R."/>
            <person name="Osoegawa K."/>
            <person name="de Jong P."/>
            <person name="Lindberg D.R."/>
            <person name="Seaver E.C."/>
            <person name="Weisblat D.A."/>
            <person name="Putnam N.H."/>
            <person name="Grigoriev I.V."/>
            <person name="Rokhsar D.S."/>
        </authorList>
    </citation>
    <scope>NUCLEOTIDE SEQUENCE</scope>
</reference>
<evidence type="ECO:0000313" key="3">
    <source>
        <dbReference type="EnsemblMetazoa" id="HelroP160353"/>
    </source>
</evidence>
<accession>T1EQ48</accession>
<dbReference type="AlphaFoldDB" id="T1EQ48"/>
<reference evidence="3" key="3">
    <citation type="submission" date="2015-06" db="UniProtKB">
        <authorList>
            <consortium name="EnsemblMetazoa"/>
        </authorList>
    </citation>
    <scope>IDENTIFICATION</scope>
</reference>
<keyword evidence="4" id="KW-1185">Reference proteome</keyword>
<feature type="region of interest" description="Disordered" evidence="1">
    <location>
        <begin position="587"/>
        <end position="631"/>
    </location>
</feature>
<feature type="region of interest" description="Disordered" evidence="1">
    <location>
        <begin position="25"/>
        <end position="99"/>
    </location>
</feature>
<feature type="compositionally biased region" description="Low complexity" evidence="1">
    <location>
        <begin position="618"/>
        <end position="630"/>
    </location>
</feature>
<dbReference type="RefSeq" id="XP_009015564.1">
    <property type="nucleotide sequence ID" value="XM_009017316.1"/>
</dbReference>
<organism evidence="3 4">
    <name type="scientific">Helobdella robusta</name>
    <name type="common">Californian leech</name>
    <dbReference type="NCBI Taxonomy" id="6412"/>
    <lineage>
        <taxon>Eukaryota</taxon>
        <taxon>Metazoa</taxon>
        <taxon>Spiralia</taxon>
        <taxon>Lophotrochozoa</taxon>
        <taxon>Annelida</taxon>
        <taxon>Clitellata</taxon>
        <taxon>Hirudinea</taxon>
        <taxon>Rhynchobdellida</taxon>
        <taxon>Glossiphoniidae</taxon>
        <taxon>Helobdella</taxon>
    </lineage>
</organism>
<name>T1EQ48_HELRO</name>
<feature type="compositionally biased region" description="Polar residues" evidence="1">
    <location>
        <begin position="49"/>
        <end position="69"/>
    </location>
</feature>
<feature type="region of interest" description="Disordered" evidence="1">
    <location>
        <begin position="507"/>
        <end position="537"/>
    </location>
</feature>